<proteinExistence type="predicted"/>
<dbReference type="EMBL" id="CDHN01000002">
    <property type="protein sequence ID" value="CEJ88483.1"/>
    <property type="molecule type" value="Genomic_DNA"/>
</dbReference>
<organism evidence="2 3">
    <name type="scientific">[Torrubiella] hemipterigena</name>
    <dbReference type="NCBI Taxonomy" id="1531966"/>
    <lineage>
        <taxon>Eukaryota</taxon>
        <taxon>Fungi</taxon>
        <taxon>Dikarya</taxon>
        <taxon>Ascomycota</taxon>
        <taxon>Pezizomycotina</taxon>
        <taxon>Sordariomycetes</taxon>
        <taxon>Hypocreomycetidae</taxon>
        <taxon>Hypocreales</taxon>
        <taxon>Clavicipitaceae</taxon>
        <taxon>Clavicipitaceae incertae sedis</taxon>
        <taxon>'Torrubiella' clade</taxon>
    </lineage>
</organism>
<keyword evidence="1" id="KW-0732">Signal</keyword>
<dbReference type="Proteomes" id="UP000039046">
    <property type="component" value="Unassembled WGS sequence"/>
</dbReference>
<evidence type="ECO:0000313" key="2">
    <source>
        <dbReference type="EMBL" id="CEJ88483.1"/>
    </source>
</evidence>
<protein>
    <submittedName>
        <fullName evidence="2">Uncharacterized protein</fullName>
    </submittedName>
</protein>
<reference evidence="2 3" key="1">
    <citation type="journal article" date="2015" name="Genome Announc.">
        <title>Draft Genome Sequence and Gene Annotation of the Entomopathogenic Fungus Verticillium hemipterigenum.</title>
        <authorList>
            <person name="Horn F."/>
            <person name="Habel A."/>
            <person name="Scharf D.H."/>
            <person name="Dworschak J."/>
            <person name="Brakhage A.A."/>
            <person name="Guthke R."/>
            <person name="Hertweck C."/>
            <person name="Linde J."/>
        </authorList>
    </citation>
    <scope>NUCLEOTIDE SEQUENCE [LARGE SCALE GENOMIC DNA]</scope>
</reference>
<dbReference type="OrthoDB" id="4887973at2759"/>
<evidence type="ECO:0000313" key="3">
    <source>
        <dbReference type="Proteomes" id="UP000039046"/>
    </source>
</evidence>
<dbReference type="AlphaFoldDB" id="A0A0A1T221"/>
<feature type="chain" id="PRO_5001989765" evidence="1">
    <location>
        <begin position="17"/>
        <end position="117"/>
    </location>
</feature>
<feature type="signal peptide" evidence="1">
    <location>
        <begin position="1"/>
        <end position="16"/>
    </location>
</feature>
<accession>A0A0A1T221</accession>
<dbReference type="STRING" id="1531966.A0A0A1T221"/>
<dbReference type="HOGENOM" id="CLU_155370_0_0_1"/>
<name>A0A0A1T221_9HYPO</name>
<sequence>MQFSLVLAVMASTASAAAMGKSKQMQINYYSDSTCHSFQGNVDVTWATSLYDSKHNNCYNYQYGNSVNIAECDVKAGCLCNFYYQKDCTGGATQQLQGNGNCVGGAQQLKSFACYYR</sequence>
<evidence type="ECO:0000256" key="1">
    <source>
        <dbReference type="SAM" id="SignalP"/>
    </source>
</evidence>
<keyword evidence="3" id="KW-1185">Reference proteome</keyword>
<gene>
    <name evidence="2" type="ORF">VHEMI04732</name>
</gene>